<dbReference type="Proteomes" id="UP000238916">
    <property type="component" value="Unassembled WGS sequence"/>
</dbReference>
<organism evidence="1 2">
    <name type="scientific">Candidatus Desulfosporosinus infrequens</name>
    <dbReference type="NCBI Taxonomy" id="2043169"/>
    <lineage>
        <taxon>Bacteria</taxon>
        <taxon>Bacillati</taxon>
        <taxon>Bacillota</taxon>
        <taxon>Clostridia</taxon>
        <taxon>Eubacteriales</taxon>
        <taxon>Desulfitobacteriaceae</taxon>
        <taxon>Desulfosporosinus</taxon>
    </lineage>
</organism>
<protein>
    <submittedName>
        <fullName evidence="1">Uncharacterized protein</fullName>
    </submittedName>
</protein>
<dbReference type="AlphaFoldDB" id="A0A2U3K560"/>
<sequence length="42" mass="4855">MGIKYSVFGNIRAVNSFLRNIIAEKWIEIGPNEIWLQLGHIL</sequence>
<gene>
    <name evidence="1" type="ORF">SBF1_1410018</name>
</gene>
<proteinExistence type="predicted"/>
<name>A0A2U3K560_9FIRM</name>
<accession>A0A2U3K560</accession>
<evidence type="ECO:0000313" key="2">
    <source>
        <dbReference type="Proteomes" id="UP000238916"/>
    </source>
</evidence>
<dbReference type="EMBL" id="OMOF01000048">
    <property type="protein sequence ID" value="SPF34783.1"/>
    <property type="molecule type" value="Genomic_DNA"/>
</dbReference>
<reference evidence="2" key="1">
    <citation type="submission" date="2018-02" db="EMBL/GenBank/DDBJ databases">
        <authorList>
            <person name="Hausmann B."/>
        </authorList>
    </citation>
    <scope>NUCLEOTIDE SEQUENCE [LARGE SCALE GENOMIC DNA]</scope>
    <source>
        <strain evidence="2">Peat soil MAG SbF1</strain>
    </source>
</reference>
<evidence type="ECO:0000313" key="1">
    <source>
        <dbReference type="EMBL" id="SPF34783.1"/>
    </source>
</evidence>